<evidence type="ECO:0000313" key="3">
    <source>
        <dbReference type="EMBL" id="KAF5763933.1"/>
    </source>
</evidence>
<proteinExistence type="predicted"/>
<accession>A0A251S7Q4</accession>
<gene>
    <name evidence="4" type="ORF">HannXRQ_Chr15g0474961</name>
    <name evidence="3" type="ORF">HanXRQr2_Chr15g0686141</name>
</gene>
<dbReference type="PANTHER" id="PTHR47186:SF42">
    <property type="entry name" value="DISEASE RESISTANCE RPP13-LIKE PROTEIN 1"/>
    <property type="match status" value="1"/>
</dbReference>
<sequence length="376" mass="43021">MKKLKFLNLGYTKLITLDLRLTPNLERLDLRSCEYLQKLDVHSGCLKSLVYLNLSYCTLLESLEFIEQLESLEVLDIDGQVYMTEFPDYITTGHSINSLRELHLLCNKIEEVPSSIGNLHKLVSLELNCHGKILPRSICSLRHLRTLALYSTTGIEELPGDLGQLECLENLDLRCIKVKHLPGSICMLKYLKTLFLYKCELLEKLPEDVGQLESLEKLDLLECTNLRDIPSSICKLKHLKELKLVHCKRLEKLPDKLADIECLQLLDIQCTSITHLPPTLKGLKIFRSEFYDQVVVDEIILDDSIDNEITHDDSIEDDSITSASSPWAISKVDDFIHDDSMVDDLYVGTSQKLDLEGWRRLRNVYNIRATGVTHLP</sequence>
<dbReference type="EMBL" id="MNCJ02000330">
    <property type="protein sequence ID" value="KAF5763933.1"/>
    <property type="molecule type" value="Genomic_DNA"/>
</dbReference>
<protein>
    <submittedName>
        <fullName evidence="3">Leucine-rich repeat domain superfamily</fullName>
    </submittedName>
    <submittedName>
        <fullName evidence="4">Putative leucine-rich repeat domain, L domain-like protein</fullName>
    </submittedName>
</protein>
<dbReference type="Gene3D" id="3.80.10.10">
    <property type="entry name" value="Ribonuclease Inhibitor"/>
    <property type="match status" value="2"/>
</dbReference>
<dbReference type="Proteomes" id="UP000215914">
    <property type="component" value="Chromosome 15"/>
</dbReference>
<dbReference type="Gramene" id="mRNA:HanXRQr2_Chr15g0686141">
    <property type="protein sequence ID" value="CDS:HanXRQr2_Chr15g0686141.1"/>
    <property type="gene ID" value="HanXRQr2_Chr15g0686141"/>
</dbReference>
<dbReference type="PANTHER" id="PTHR47186">
    <property type="entry name" value="LEUCINE-RICH REPEAT-CONTAINING PROTEIN 57"/>
    <property type="match status" value="1"/>
</dbReference>
<dbReference type="OMA" id="CTSITHL"/>
<dbReference type="Pfam" id="PF23598">
    <property type="entry name" value="LRR_14"/>
    <property type="match status" value="1"/>
</dbReference>
<reference evidence="4" key="2">
    <citation type="submission" date="2017-02" db="EMBL/GenBank/DDBJ databases">
        <title>Sunflower complete genome.</title>
        <authorList>
            <person name="Langlade N."/>
            <person name="Munos S."/>
        </authorList>
    </citation>
    <scope>NUCLEOTIDE SEQUENCE [LARGE SCALE GENOMIC DNA]</scope>
    <source>
        <tissue evidence="4">Leaves</tissue>
    </source>
</reference>
<dbReference type="InterPro" id="IPR055414">
    <property type="entry name" value="LRR_R13L4/SHOC2-like"/>
</dbReference>
<dbReference type="InterPro" id="IPR032675">
    <property type="entry name" value="LRR_dom_sf"/>
</dbReference>
<dbReference type="SUPFAM" id="SSF52058">
    <property type="entry name" value="L domain-like"/>
    <property type="match status" value="1"/>
</dbReference>
<evidence type="ECO:0000256" key="1">
    <source>
        <dbReference type="ARBA" id="ARBA00022737"/>
    </source>
</evidence>
<reference evidence="3" key="3">
    <citation type="submission" date="2020-06" db="EMBL/GenBank/DDBJ databases">
        <title>Helianthus annuus Genome sequencing and assembly Release 2.</title>
        <authorList>
            <person name="Gouzy J."/>
            <person name="Langlade N."/>
            <person name="Munos S."/>
        </authorList>
    </citation>
    <scope>NUCLEOTIDE SEQUENCE</scope>
    <source>
        <tissue evidence="3">Leaves</tissue>
    </source>
</reference>
<dbReference type="InParanoid" id="A0A251S7Q4"/>
<evidence type="ECO:0000313" key="5">
    <source>
        <dbReference type="Proteomes" id="UP000215914"/>
    </source>
</evidence>
<dbReference type="STRING" id="4232.A0A251S7Q4"/>
<feature type="domain" description="Disease resistance R13L4/SHOC-2-like LRR" evidence="2">
    <location>
        <begin position="134"/>
        <end position="243"/>
    </location>
</feature>
<organism evidence="4 5">
    <name type="scientific">Helianthus annuus</name>
    <name type="common">Common sunflower</name>
    <dbReference type="NCBI Taxonomy" id="4232"/>
    <lineage>
        <taxon>Eukaryota</taxon>
        <taxon>Viridiplantae</taxon>
        <taxon>Streptophyta</taxon>
        <taxon>Embryophyta</taxon>
        <taxon>Tracheophyta</taxon>
        <taxon>Spermatophyta</taxon>
        <taxon>Magnoliopsida</taxon>
        <taxon>eudicotyledons</taxon>
        <taxon>Gunneridae</taxon>
        <taxon>Pentapetalae</taxon>
        <taxon>asterids</taxon>
        <taxon>campanulids</taxon>
        <taxon>Asterales</taxon>
        <taxon>Asteraceae</taxon>
        <taxon>Asteroideae</taxon>
        <taxon>Heliantheae alliance</taxon>
        <taxon>Heliantheae</taxon>
        <taxon>Helianthus</taxon>
    </lineage>
</organism>
<dbReference type="AlphaFoldDB" id="A0A251S7Q4"/>
<reference evidence="3 5" key="1">
    <citation type="journal article" date="2017" name="Nature">
        <title>The sunflower genome provides insights into oil metabolism, flowering and Asterid evolution.</title>
        <authorList>
            <person name="Badouin H."/>
            <person name="Gouzy J."/>
            <person name="Grassa C.J."/>
            <person name="Murat F."/>
            <person name="Staton S.E."/>
            <person name="Cottret L."/>
            <person name="Lelandais-Briere C."/>
            <person name="Owens G.L."/>
            <person name="Carrere S."/>
            <person name="Mayjonade B."/>
            <person name="Legrand L."/>
            <person name="Gill N."/>
            <person name="Kane N.C."/>
            <person name="Bowers J.E."/>
            <person name="Hubner S."/>
            <person name="Bellec A."/>
            <person name="Berard A."/>
            <person name="Berges H."/>
            <person name="Blanchet N."/>
            <person name="Boniface M.C."/>
            <person name="Brunel D."/>
            <person name="Catrice O."/>
            <person name="Chaidir N."/>
            <person name="Claudel C."/>
            <person name="Donnadieu C."/>
            <person name="Faraut T."/>
            <person name="Fievet G."/>
            <person name="Helmstetter N."/>
            <person name="King M."/>
            <person name="Knapp S.J."/>
            <person name="Lai Z."/>
            <person name="Le Paslier M.C."/>
            <person name="Lippi Y."/>
            <person name="Lorenzon L."/>
            <person name="Mandel J.R."/>
            <person name="Marage G."/>
            <person name="Marchand G."/>
            <person name="Marquand E."/>
            <person name="Bret-Mestries E."/>
            <person name="Morien E."/>
            <person name="Nambeesan S."/>
            <person name="Nguyen T."/>
            <person name="Pegot-Espagnet P."/>
            <person name="Pouilly N."/>
            <person name="Raftis F."/>
            <person name="Sallet E."/>
            <person name="Schiex T."/>
            <person name="Thomas J."/>
            <person name="Vandecasteele C."/>
            <person name="Vares D."/>
            <person name="Vear F."/>
            <person name="Vautrin S."/>
            <person name="Crespi M."/>
            <person name="Mangin B."/>
            <person name="Burke J.M."/>
            <person name="Salse J."/>
            <person name="Munos S."/>
            <person name="Vincourt P."/>
            <person name="Rieseberg L.H."/>
            <person name="Langlade N.B."/>
        </authorList>
    </citation>
    <scope>NUCLEOTIDE SEQUENCE [LARGE SCALE GENOMIC DNA]</scope>
    <source>
        <strain evidence="5">cv. SF193</strain>
        <tissue evidence="3">Leaves</tissue>
    </source>
</reference>
<dbReference type="EMBL" id="CM007904">
    <property type="protein sequence ID" value="OTF94698.1"/>
    <property type="molecule type" value="Genomic_DNA"/>
</dbReference>
<evidence type="ECO:0000259" key="2">
    <source>
        <dbReference type="Pfam" id="PF23598"/>
    </source>
</evidence>
<dbReference type="GO" id="GO:0035556">
    <property type="term" value="P:intracellular signal transduction"/>
    <property type="evidence" value="ECO:0000318"/>
    <property type="project" value="GO_Central"/>
</dbReference>
<keyword evidence="5" id="KW-1185">Reference proteome</keyword>
<keyword evidence="1" id="KW-0677">Repeat</keyword>
<evidence type="ECO:0000313" key="4">
    <source>
        <dbReference type="EMBL" id="OTF94698.1"/>
    </source>
</evidence>
<name>A0A251S7Q4_HELAN</name>